<evidence type="ECO:0000313" key="6">
    <source>
        <dbReference type="WBParaSite" id="Pan_g18334.t1"/>
    </source>
</evidence>
<evidence type="ECO:0000313" key="5">
    <source>
        <dbReference type="Proteomes" id="UP000492821"/>
    </source>
</evidence>
<dbReference type="GO" id="GO:0005179">
    <property type="term" value="F:hormone activity"/>
    <property type="evidence" value="ECO:0007669"/>
    <property type="project" value="UniProtKB-KW"/>
</dbReference>
<dbReference type="GO" id="GO:0005615">
    <property type="term" value="C:extracellular space"/>
    <property type="evidence" value="ECO:0007669"/>
    <property type="project" value="TreeGrafter"/>
</dbReference>
<dbReference type="PANTHER" id="PTHR11245">
    <property type="entry name" value="STANNIOCALCIN"/>
    <property type="match status" value="1"/>
</dbReference>
<keyword evidence="3" id="KW-0372">Hormone</keyword>
<evidence type="ECO:0000256" key="4">
    <source>
        <dbReference type="ARBA" id="ARBA00023157"/>
    </source>
</evidence>
<comment type="subunit">
    <text evidence="2">Homodimer; disulfide-linked.</text>
</comment>
<name>A0A7E4V9R5_PANRE</name>
<keyword evidence="5" id="KW-1185">Reference proteome</keyword>
<protein>
    <submittedName>
        <fullName evidence="6">ShKT domain-containing protein</fullName>
    </submittedName>
</protein>
<dbReference type="AlphaFoldDB" id="A0A7E4V9R5"/>
<dbReference type="Proteomes" id="UP000492821">
    <property type="component" value="Unassembled WGS sequence"/>
</dbReference>
<proteinExistence type="inferred from homology"/>
<dbReference type="GO" id="GO:0006874">
    <property type="term" value="P:intracellular calcium ion homeostasis"/>
    <property type="evidence" value="ECO:0007669"/>
    <property type="project" value="TreeGrafter"/>
</dbReference>
<dbReference type="WBParaSite" id="Pan_g18334.t1">
    <property type="protein sequence ID" value="Pan_g18334.t1"/>
    <property type="gene ID" value="Pan_g18334"/>
</dbReference>
<reference evidence="5" key="1">
    <citation type="journal article" date="2013" name="Genetics">
        <title>The draft genome and transcriptome of Panagrellus redivivus are shaped by the harsh demands of a free-living lifestyle.</title>
        <authorList>
            <person name="Srinivasan J."/>
            <person name="Dillman A.R."/>
            <person name="Macchietto M.G."/>
            <person name="Heikkinen L."/>
            <person name="Lakso M."/>
            <person name="Fracchia K.M."/>
            <person name="Antoshechkin I."/>
            <person name="Mortazavi A."/>
            <person name="Wong G."/>
            <person name="Sternberg P.W."/>
        </authorList>
    </citation>
    <scope>NUCLEOTIDE SEQUENCE [LARGE SCALE GENOMIC DNA]</scope>
    <source>
        <strain evidence="5">MT8872</strain>
    </source>
</reference>
<organism evidence="5 6">
    <name type="scientific">Panagrellus redivivus</name>
    <name type="common">Microworm</name>
    <dbReference type="NCBI Taxonomy" id="6233"/>
    <lineage>
        <taxon>Eukaryota</taxon>
        <taxon>Metazoa</taxon>
        <taxon>Ecdysozoa</taxon>
        <taxon>Nematoda</taxon>
        <taxon>Chromadorea</taxon>
        <taxon>Rhabditida</taxon>
        <taxon>Tylenchina</taxon>
        <taxon>Panagrolaimomorpha</taxon>
        <taxon>Panagrolaimoidea</taxon>
        <taxon>Panagrolaimidae</taxon>
        <taxon>Panagrellus</taxon>
    </lineage>
</organism>
<evidence type="ECO:0000256" key="1">
    <source>
        <dbReference type="ARBA" id="ARBA00008693"/>
    </source>
</evidence>
<evidence type="ECO:0000256" key="2">
    <source>
        <dbReference type="ARBA" id="ARBA00011748"/>
    </source>
</evidence>
<reference evidence="6" key="2">
    <citation type="submission" date="2020-10" db="UniProtKB">
        <authorList>
            <consortium name="WormBaseParasite"/>
        </authorList>
    </citation>
    <scope>IDENTIFICATION</scope>
</reference>
<sequence>MESRAKCGKNGYLMGYGAKYCNRFKSNYNNFNTAGKQWVKCTANCLKLRTRTIVNANRRCAAIKQKAFESHVGCYTSCGFCRIYRGNITPLYKTYDFKDFFSKTALAQVVSMARKCLFG</sequence>
<comment type="similarity">
    <text evidence="1">Belongs to the stanniocalcin family.</text>
</comment>
<dbReference type="PANTHER" id="PTHR11245:SF6">
    <property type="entry name" value="DUF19 DOMAIN-CONTAINING PROTEIN"/>
    <property type="match status" value="1"/>
</dbReference>
<dbReference type="InterPro" id="IPR004978">
    <property type="entry name" value="Stanniocalcin"/>
</dbReference>
<evidence type="ECO:0000256" key="3">
    <source>
        <dbReference type="ARBA" id="ARBA00022702"/>
    </source>
</evidence>
<dbReference type="Pfam" id="PF03298">
    <property type="entry name" value="Stanniocalcin"/>
    <property type="match status" value="1"/>
</dbReference>
<accession>A0A7E4V9R5</accession>
<keyword evidence="4" id="KW-1015">Disulfide bond</keyword>